<keyword evidence="1" id="KW-0812">Transmembrane</keyword>
<dbReference type="InterPro" id="IPR008620">
    <property type="entry name" value="FixH"/>
</dbReference>
<evidence type="ECO:0008006" key="4">
    <source>
        <dbReference type="Google" id="ProtNLM"/>
    </source>
</evidence>
<name>A0A239ITF8_9BURK</name>
<dbReference type="AlphaFoldDB" id="A0A239ITF8"/>
<accession>A0A239ITF8</accession>
<evidence type="ECO:0000256" key="1">
    <source>
        <dbReference type="SAM" id="Phobius"/>
    </source>
</evidence>
<dbReference type="EMBL" id="FZOT01000010">
    <property type="protein sequence ID" value="SNS97066.1"/>
    <property type="molecule type" value="Genomic_DNA"/>
</dbReference>
<gene>
    <name evidence="2" type="ORF">SAMN06265795_110124</name>
</gene>
<dbReference type="OrthoDB" id="5295180at2"/>
<feature type="transmembrane region" description="Helical" evidence="1">
    <location>
        <begin position="20"/>
        <end position="40"/>
    </location>
</feature>
<dbReference type="Proteomes" id="UP000198284">
    <property type="component" value="Unassembled WGS sequence"/>
</dbReference>
<evidence type="ECO:0000313" key="2">
    <source>
        <dbReference type="EMBL" id="SNS97066.1"/>
    </source>
</evidence>
<reference evidence="2 3" key="1">
    <citation type="submission" date="2017-06" db="EMBL/GenBank/DDBJ databases">
        <authorList>
            <person name="Kim H.J."/>
            <person name="Triplett B.A."/>
        </authorList>
    </citation>
    <scope>NUCLEOTIDE SEQUENCE [LARGE SCALE GENOMIC DNA]</scope>
    <source>
        <strain evidence="2 3">U15</strain>
    </source>
</reference>
<dbReference type="Pfam" id="PF05751">
    <property type="entry name" value="FixH"/>
    <property type="match status" value="1"/>
</dbReference>
<evidence type="ECO:0000313" key="3">
    <source>
        <dbReference type="Proteomes" id="UP000198284"/>
    </source>
</evidence>
<sequence>MQTASLPNPGSGKPWYAHRWPWLLALGPTAVVVAGSYTAWLAAKGQDALVVDDYYKQGKAINLDLSRDRAASALGMSTHLAYDPAAGRLAGTLARAGQPGTDAIRLRLVHSTQPGKDLNFLLQPDADGQFSVALPMLEMAHWQVLMESGDGKWRLNGRWAWPQQRTVDIKAD</sequence>
<dbReference type="RefSeq" id="WP_089400216.1">
    <property type="nucleotide sequence ID" value="NZ_FZOT01000010.1"/>
</dbReference>
<protein>
    <recommendedName>
        <fullName evidence="4">Nitrogen fixation protein FixH</fullName>
    </recommendedName>
</protein>
<keyword evidence="3" id="KW-1185">Reference proteome</keyword>
<proteinExistence type="predicted"/>
<keyword evidence="1" id="KW-1133">Transmembrane helix</keyword>
<keyword evidence="1" id="KW-0472">Membrane</keyword>
<organism evidence="2 3">
    <name type="scientific">Noviherbaspirillum humi</name>
    <dbReference type="NCBI Taxonomy" id="1688639"/>
    <lineage>
        <taxon>Bacteria</taxon>
        <taxon>Pseudomonadati</taxon>
        <taxon>Pseudomonadota</taxon>
        <taxon>Betaproteobacteria</taxon>
        <taxon>Burkholderiales</taxon>
        <taxon>Oxalobacteraceae</taxon>
        <taxon>Noviherbaspirillum</taxon>
    </lineage>
</organism>